<dbReference type="Proteomes" id="UP000326354">
    <property type="component" value="Chromosome"/>
</dbReference>
<protein>
    <submittedName>
        <fullName evidence="1">Uncharacterized protein</fullName>
    </submittedName>
</protein>
<accession>A0A5S9IPB6</accession>
<keyword evidence="2" id="KW-1185">Reference proteome</keyword>
<dbReference type="AlphaFoldDB" id="A0A5S9IPB6"/>
<sequence>MDEEIIQRELECYENIEHLLVTLRNKISYECIEQHVQQLQYEMEKIKKIVIWRHKNAQKIDEKNMEKIRDIQDVLKEVKFLHENQKQMCNKMIAIITPGNCSYNKNGTTNKGLTYGKSINYRG</sequence>
<dbReference type="RefSeq" id="WP_151969106.1">
    <property type="nucleotide sequence ID" value="NZ_AP019860.1"/>
</dbReference>
<dbReference type="KEGG" id="uam:UABAM_03345"/>
<gene>
    <name evidence="1" type="ORF">UABAM_03345</name>
</gene>
<evidence type="ECO:0000313" key="1">
    <source>
        <dbReference type="EMBL" id="BBM84982.1"/>
    </source>
</evidence>
<dbReference type="EMBL" id="AP019860">
    <property type="protein sequence ID" value="BBM84982.1"/>
    <property type="molecule type" value="Genomic_DNA"/>
</dbReference>
<evidence type="ECO:0000313" key="2">
    <source>
        <dbReference type="Proteomes" id="UP000326354"/>
    </source>
</evidence>
<reference evidence="1 2" key="1">
    <citation type="submission" date="2019-08" db="EMBL/GenBank/DDBJ databases">
        <title>Complete genome sequence of Candidatus Uab amorphum.</title>
        <authorList>
            <person name="Shiratori T."/>
            <person name="Suzuki S."/>
            <person name="Kakizawa Y."/>
            <person name="Ishida K."/>
        </authorList>
    </citation>
    <scope>NUCLEOTIDE SEQUENCE [LARGE SCALE GENOMIC DNA]</scope>
    <source>
        <strain evidence="1 2">SRT547</strain>
    </source>
</reference>
<proteinExistence type="predicted"/>
<organism evidence="1 2">
    <name type="scientific">Uabimicrobium amorphum</name>
    <dbReference type="NCBI Taxonomy" id="2596890"/>
    <lineage>
        <taxon>Bacteria</taxon>
        <taxon>Pseudomonadati</taxon>
        <taxon>Planctomycetota</taxon>
        <taxon>Candidatus Uabimicrobiia</taxon>
        <taxon>Candidatus Uabimicrobiales</taxon>
        <taxon>Candidatus Uabimicrobiaceae</taxon>
        <taxon>Candidatus Uabimicrobium</taxon>
    </lineage>
</organism>
<name>A0A5S9IPB6_UABAM</name>